<protein>
    <submittedName>
        <fullName evidence="2">Competence protein ComFC</fullName>
    </submittedName>
</protein>
<dbReference type="PANTHER" id="PTHR47505">
    <property type="entry name" value="DNA UTILIZATION PROTEIN YHGH"/>
    <property type="match status" value="1"/>
</dbReference>
<comment type="similarity">
    <text evidence="1">Belongs to the ComF/GntX family.</text>
</comment>
<proteinExistence type="inferred from homology"/>
<dbReference type="Gene3D" id="3.40.50.2020">
    <property type="match status" value="1"/>
</dbReference>
<dbReference type="EMBL" id="FQXU01000019">
    <property type="protein sequence ID" value="SHI76421.1"/>
    <property type="molecule type" value="Genomic_DNA"/>
</dbReference>
<reference evidence="2 3" key="1">
    <citation type="submission" date="2016-11" db="EMBL/GenBank/DDBJ databases">
        <authorList>
            <person name="Jaros S."/>
            <person name="Januszkiewicz K."/>
            <person name="Wedrychowicz H."/>
        </authorList>
    </citation>
    <scope>NUCLEOTIDE SEQUENCE [LARGE SCALE GENOMIC DNA]</scope>
    <source>
        <strain evidence="2 3">DSM 6191</strain>
    </source>
</reference>
<gene>
    <name evidence="2" type="ORF">SAMN02745941_04314</name>
</gene>
<dbReference type="RefSeq" id="WP_073022620.1">
    <property type="nucleotide sequence ID" value="NZ_FQXU01000019.1"/>
</dbReference>
<dbReference type="SUPFAM" id="SSF53271">
    <property type="entry name" value="PRTase-like"/>
    <property type="match status" value="1"/>
</dbReference>
<dbReference type="InterPro" id="IPR000836">
    <property type="entry name" value="PRTase_dom"/>
</dbReference>
<dbReference type="Proteomes" id="UP000184241">
    <property type="component" value="Unassembled WGS sequence"/>
</dbReference>
<evidence type="ECO:0000313" key="3">
    <source>
        <dbReference type="Proteomes" id="UP000184241"/>
    </source>
</evidence>
<dbReference type="AlphaFoldDB" id="A0A1M6DT81"/>
<dbReference type="PANTHER" id="PTHR47505:SF1">
    <property type="entry name" value="DNA UTILIZATION PROTEIN YHGH"/>
    <property type="match status" value="1"/>
</dbReference>
<dbReference type="InterPro" id="IPR029057">
    <property type="entry name" value="PRTase-like"/>
</dbReference>
<evidence type="ECO:0000256" key="1">
    <source>
        <dbReference type="ARBA" id="ARBA00008007"/>
    </source>
</evidence>
<organism evidence="2 3">
    <name type="scientific">Clostridium intestinale DSM 6191</name>
    <dbReference type="NCBI Taxonomy" id="1121320"/>
    <lineage>
        <taxon>Bacteria</taxon>
        <taxon>Bacillati</taxon>
        <taxon>Bacillota</taxon>
        <taxon>Clostridia</taxon>
        <taxon>Eubacteriales</taxon>
        <taxon>Clostridiaceae</taxon>
        <taxon>Clostridium</taxon>
    </lineage>
</organism>
<evidence type="ECO:0000313" key="2">
    <source>
        <dbReference type="EMBL" id="SHI76421.1"/>
    </source>
</evidence>
<name>A0A1M6DT81_9CLOT</name>
<sequence length="225" mass="26223">MGKRLVKSLKYLFECFLSIVYPNKEVCLICDEEYEEDYICEKCKDLLIRVEKTMLDEYKGEKFTIHSCMHYTKELKKLIVDFKVHKNFLAGEVLKDIIIDGVKFWNITGDLITYVPLSRSREKKRGFNQCYYLAKKVADFYSIPMKPLLYKENNIKEQKKLSKSERKSNVENAFKIIERDTVNNKVIILIDDVVTTGATVLACAYELKKMGAKEVNILTVGQSRI</sequence>
<accession>A0A1M6DT81</accession>
<dbReference type="CDD" id="cd06223">
    <property type="entry name" value="PRTases_typeI"/>
    <property type="match status" value="1"/>
</dbReference>
<dbReference type="InterPro" id="IPR051910">
    <property type="entry name" value="ComF/GntX_DNA_util-trans"/>
</dbReference>